<proteinExistence type="predicted"/>
<dbReference type="Proteomes" id="UP000006461">
    <property type="component" value="Chromosome"/>
</dbReference>
<evidence type="ECO:0000313" key="2">
    <source>
        <dbReference type="EMBL" id="CCH87675.1"/>
    </source>
</evidence>
<dbReference type="EMBL" id="FO203431">
    <property type="protein sequence ID" value="CCH87675.1"/>
    <property type="molecule type" value="Genomic_DNA"/>
</dbReference>
<feature type="region of interest" description="Disordered" evidence="1">
    <location>
        <begin position="1"/>
        <end position="33"/>
    </location>
</feature>
<dbReference type="HOGENOM" id="CLU_2233470_0_0_11"/>
<evidence type="ECO:0000313" key="3">
    <source>
        <dbReference type="Proteomes" id="UP000006461"/>
    </source>
</evidence>
<sequence>MLSVPVAVVSGTAEPVPTTTAGPALPLEAEPLTDGGGDRLLVVALPAVPARPSAVLLAAQQLSDEAAHHPRRPRGLGRAVAERRRRQQRALVVQRRVDRVQPPAG</sequence>
<keyword evidence="3" id="KW-1185">Reference proteome</keyword>
<protein>
    <submittedName>
        <fullName evidence="2">Uncharacterized protein</fullName>
    </submittedName>
</protein>
<dbReference type="KEGG" id="mmar:MODMU_2243"/>
<dbReference type="OrthoDB" id="5197245at2"/>
<evidence type="ECO:0000256" key="1">
    <source>
        <dbReference type="SAM" id="MobiDB-lite"/>
    </source>
</evidence>
<name>I4EWB2_MODI5</name>
<feature type="region of interest" description="Disordered" evidence="1">
    <location>
        <begin position="63"/>
        <end position="105"/>
    </location>
</feature>
<dbReference type="AlphaFoldDB" id="I4EWB2"/>
<gene>
    <name evidence="2" type="ordered locus">MODMU_2243</name>
</gene>
<organism evidence="2 3">
    <name type="scientific">Modestobacter italicus (strain DSM 44449 / CECT 9708 / BC 501)</name>
    <dbReference type="NCBI Taxonomy" id="2732864"/>
    <lineage>
        <taxon>Bacteria</taxon>
        <taxon>Bacillati</taxon>
        <taxon>Actinomycetota</taxon>
        <taxon>Actinomycetes</taxon>
        <taxon>Geodermatophilales</taxon>
        <taxon>Geodermatophilaceae</taxon>
        <taxon>Modestobacter</taxon>
    </lineage>
</organism>
<accession>I4EWB2</accession>
<reference evidence="2 3" key="1">
    <citation type="journal article" date="2012" name="J. Bacteriol.">
        <title>Genome Sequence of Radiation-Resistant Modestobacter marinus Strain BC501, a Representative Actinobacterium That Thrives on Calcareous Stone Surfaces.</title>
        <authorList>
            <person name="Normand P."/>
            <person name="Gury J."/>
            <person name="Pujic P."/>
            <person name="Chouaia B."/>
            <person name="Crotti E."/>
            <person name="Brusetti L."/>
            <person name="Daffonchio D."/>
            <person name="Vacherie B."/>
            <person name="Barbe V."/>
            <person name="Medigue C."/>
            <person name="Calteau A."/>
            <person name="Ghodhbane-Gtari F."/>
            <person name="Essoussi I."/>
            <person name="Nouioui I."/>
            <person name="Abbassi-Ghozzi I."/>
            <person name="Gtari M."/>
        </authorList>
    </citation>
    <scope>NUCLEOTIDE SEQUENCE [LARGE SCALE GENOMIC DNA]</scope>
    <source>
        <strain evidence="3">BC 501</strain>
    </source>
</reference>